<feature type="transmembrane region" description="Helical" evidence="2">
    <location>
        <begin position="181"/>
        <end position="199"/>
    </location>
</feature>
<evidence type="ECO:0000256" key="1">
    <source>
        <dbReference type="SAM" id="MobiDB-lite"/>
    </source>
</evidence>
<dbReference type="PATRIC" id="fig|44252.3.peg.392"/>
<keyword evidence="2" id="KW-1133">Transmembrane helix</keyword>
<organism evidence="3 4">
    <name type="scientific">Paenibacillus macerans</name>
    <name type="common">Bacillus macerans</name>
    <dbReference type="NCBI Taxonomy" id="44252"/>
    <lineage>
        <taxon>Bacteria</taxon>
        <taxon>Bacillati</taxon>
        <taxon>Bacillota</taxon>
        <taxon>Bacilli</taxon>
        <taxon>Bacillales</taxon>
        <taxon>Paenibacillaceae</taxon>
        <taxon>Paenibacillus</taxon>
    </lineage>
</organism>
<dbReference type="Proteomes" id="UP000029278">
    <property type="component" value="Unassembled WGS sequence"/>
</dbReference>
<reference evidence="3 4" key="1">
    <citation type="submission" date="2014-04" db="EMBL/GenBank/DDBJ databases">
        <authorList>
            <person name="Bishop-Lilly K.A."/>
            <person name="Broomall S.M."/>
            <person name="Chain P.S."/>
            <person name="Chertkov O."/>
            <person name="Coyne S.R."/>
            <person name="Daligault H.E."/>
            <person name="Davenport K.W."/>
            <person name="Erkkila T."/>
            <person name="Frey K.G."/>
            <person name="Gibbons H.S."/>
            <person name="Gu W."/>
            <person name="Jaissle J."/>
            <person name="Johnson S.L."/>
            <person name="Koroleva G.I."/>
            <person name="Ladner J.T."/>
            <person name="Lo C.-C."/>
            <person name="Minogue T.D."/>
            <person name="Munk C."/>
            <person name="Palacios G.F."/>
            <person name="Redden C.L."/>
            <person name="Rosenzweig C.N."/>
            <person name="Scholz M.B."/>
            <person name="Teshima H."/>
            <person name="Xu Y."/>
        </authorList>
    </citation>
    <scope>NUCLEOTIDE SEQUENCE [LARGE SCALE GENOMIC DNA]</scope>
    <source>
        <strain evidence="3 4">8244</strain>
    </source>
</reference>
<sequence length="279" mass="30296">MCESTISGRIKVGTMVKIIKTEIIKLKRYSIVWVGFAAALLVVLLTRFMATAEDGTARNLENFSNTVIWNNFSLLFPATITLIAGYMISREYTEDTLKNILTIPLSFRRLLVGKLITAGLLALFLAVVTFVLSLVAVLISGFQAGSAAVMVKSLIQMMVMNLCIYLAVLPIIVLTSRNPNGFMAGVGFAFFYGFIGIFAGGHGLGDLYPITAGLGLINYQAEGGSDYNVAACVVTLLIMVIVSVLLIAGMGDRMKEAKRTERKKGQTSDGKKKKQTSRR</sequence>
<keyword evidence="2" id="KW-0472">Membrane</keyword>
<feature type="transmembrane region" description="Helical" evidence="2">
    <location>
        <begin position="227"/>
        <end position="249"/>
    </location>
</feature>
<keyword evidence="4" id="KW-1185">Reference proteome</keyword>
<protein>
    <submittedName>
        <fullName evidence="3">ABC-2 transporter family protein</fullName>
    </submittedName>
</protein>
<accession>A0A091A6N4</accession>
<name>A0A091A6N4_PAEMA</name>
<feature type="transmembrane region" description="Helical" evidence="2">
    <location>
        <begin position="29"/>
        <end position="48"/>
    </location>
</feature>
<comment type="caution">
    <text evidence="3">The sequence shown here is derived from an EMBL/GenBank/DDBJ whole genome shotgun (WGS) entry which is preliminary data.</text>
</comment>
<dbReference type="Pfam" id="PF12730">
    <property type="entry name" value="ABC2_membrane_4"/>
    <property type="match status" value="1"/>
</dbReference>
<feature type="transmembrane region" description="Helical" evidence="2">
    <location>
        <begin position="115"/>
        <end position="142"/>
    </location>
</feature>
<dbReference type="AlphaFoldDB" id="A0A091A6N4"/>
<dbReference type="STRING" id="44252.DJ90_6565"/>
<evidence type="ECO:0000313" key="3">
    <source>
        <dbReference type="EMBL" id="KFN11921.1"/>
    </source>
</evidence>
<feature type="compositionally biased region" description="Basic and acidic residues" evidence="1">
    <location>
        <begin position="256"/>
        <end position="270"/>
    </location>
</feature>
<dbReference type="HOGENOM" id="CLU_086964_0_0_9"/>
<dbReference type="EMBL" id="JMQA01000004">
    <property type="protein sequence ID" value="KFN11921.1"/>
    <property type="molecule type" value="Genomic_DNA"/>
</dbReference>
<gene>
    <name evidence="3" type="ORF">DJ90_6565</name>
</gene>
<feature type="transmembrane region" description="Helical" evidence="2">
    <location>
        <begin position="68"/>
        <end position="88"/>
    </location>
</feature>
<feature type="transmembrane region" description="Helical" evidence="2">
    <location>
        <begin position="154"/>
        <end position="174"/>
    </location>
</feature>
<proteinExistence type="predicted"/>
<feature type="region of interest" description="Disordered" evidence="1">
    <location>
        <begin position="256"/>
        <end position="279"/>
    </location>
</feature>
<evidence type="ECO:0000313" key="4">
    <source>
        <dbReference type="Proteomes" id="UP000029278"/>
    </source>
</evidence>
<keyword evidence="2" id="KW-0812">Transmembrane</keyword>
<evidence type="ECO:0000256" key="2">
    <source>
        <dbReference type="SAM" id="Phobius"/>
    </source>
</evidence>